<dbReference type="OrthoDB" id="448686at2759"/>
<evidence type="ECO:0000313" key="1">
    <source>
        <dbReference type="EMBL" id="OEH77472.1"/>
    </source>
</evidence>
<evidence type="ECO:0000313" key="2">
    <source>
        <dbReference type="Proteomes" id="UP000095192"/>
    </source>
</evidence>
<accession>A0A1D3D208</accession>
<organism evidence="1 2">
    <name type="scientific">Cyclospora cayetanensis</name>
    <dbReference type="NCBI Taxonomy" id="88456"/>
    <lineage>
        <taxon>Eukaryota</taxon>
        <taxon>Sar</taxon>
        <taxon>Alveolata</taxon>
        <taxon>Apicomplexa</taxon>
        <taxon>Conoidasida</taxon>
        <taxon>Coccidia</taxon>
        <taxon>Eucoccidiorida</taxon>
        <taxon>Eimeriorina</taxon>
        <taxon>Eimeriidae</taxon>
        <taxon>Cyclospora</taxon>
    </lineage>
</organism>
<protein>
    <submittedName>
        <fullName evidence="1">Uncharacterized protein</fullName>
    </submittedName>
</protein>
<dbReference type="VEuPathDB" id="ToxoDB:LOC34619714"/>
<reference evidence="1 2" key="1">
    <citation type="journal article" date="2016" name="BMC Genomics">
        <title>Comparative genomics reveals Cyclospora cayetanensis possesses coccidia-like metabolism and invasion components but unique surface antigens.</title>
        <authorList>
            <person name="Liu S."/>
            <person name="Wang L."/>
            <person name="Zheng H."/>
            <person name="Xu Z."/>
            <person name="Roellig D.M."/>
            <person name="Li N."/>
            <person name="Frace M.A."/>
            <person name="Tang K."/>
            <person name="Arrowood M.J."/>
            <person name="Moss D.M."/>
            <person name="Zhang L."/>
            <person name="Feng Y."/>
            <person name="Xiao L."/>
        </authorList>
    </citation>
    <scope>NUCLEOTIDE SEQUENCE [LARGE SCALE GENOMIC DNA]</scope>
    <source>
        <strain evidence="1 2">CHN_HEN01</strain>
    </source>
</reference>
<keyword evidence="2" id="KW-1185">Reference proteome</keyword>
<dbReference type="AlphaFoldDB" id="A0A1D3D208"/>
<comment type="caution">
    <text evidence="1">The sequence shown here is derived from an EMBL/GenBank/DDBJ whole genome shotgun (WGS) entry which is preliminary data.</text>
</comment>
<proteinExistence type="predicted"/>
<dbReference type="Proteomes" id="UP000095192">
    <property type="component" value="Unassembled WGS sequence"/>
</dbReference>
<name>A0A1D3D208_9EIME</name>
<dbReference type="VEuPathDB" id="ToxoDB:cyc_02947"/>
<dbReference type="EMBL" id="JROU02001082">
    <property type="protein sequence ID" value="OEH77472.1"/>
    <property type="molecule type" value="Genomic_DNA"/>
</dbReference>
<dbReference type="GeneID" id="34619714"/>
<sequence>MAARVGWFSSGLRRQRRNITPNNARTPLLLHVAASTPSIDTCRCLHRNASFAPFRSVNPTSAQLAIRNISTPAQPGNCSGGQLATEQLTSKNTDCTDSEGSLGNADVGGRTSSKVESTKETLSAGDLSDCPPALQEFVFTSPHPFPFTADPETLEPSQVKAVINILLGTSSPTADSGVYTERSRWCSQDGEEKETGDAKWLQYPEPNTLWPNTLLHNHRLQPFRCSAGEAPEASFSPSGSAEMLMAAGASPPRATEASTAEGESAAGEASNFNKLQLHMNRLRLEQLWKYSGVHGVSWDEIEEVYLTFRQLLHQRQERWESRKQQILEYAGVVCARRLRIQRLEFVKSAGVEVEALDEETREQLLVPRSRFRRMTRRLYYKWHDEYFAPWSPGGLQSVLKAHITLRMLQRETNERQLHLEPQASIAKCSAKTVESSKSSGRAYEAAQSARLVEQVCEVLKRPYEKLPIGSCGAVHTVVGLQKKGDSSDAYAARKEAPNEVGEDENSWDFSGVGRRRQRHKSVAADCQET</sequence>
<gene>
    <name evidence="1" type="ORF">cyc_02947</name>
</gene>